<name>A0A9W6Z398_AMBMO</name>
<evidence type="ECO:0000256" key="1">
    <source>
        <dbReference type="SAM" id="Phobius"/>
    </source>
</evidence>
<protein>
    <submittedName>
        <fullName evidence="2">Unnamed protein product</fullName>
    </submittedName>
</protein>
<accession>A0A9W6Z398</accession>
<organism evidence="2 3">
    <name type="scientific">Ambrosiozyma monospora</name>
    <name type="common">Yeast</name>
    <name type="synonym">Endomycopsis monosporus</name>
    <dbReference type="NCBI Taxonomy" id="43982"/>
    <lineage>
        <taxon>Eukaryota</taxon>
        <taxon>Fungi</taxon>
        <taxon>Dikarya</taxon>
        <taxon>Ascomycota</taxon>
        <taxon>Saccharomycotina</taxon>
        <taxon>Pichiomycetes</taxon>
        <taxon>Pichiales</taxon>
        <taxon>Pichiaceae</taxon>
        <taxon>Ambrosiozyma</taxon>
    </lineage>
</organism>
<proteinExistence type="predicted"/>
<dbReference type="Proteomes" id="UP001165063">
    <property type="component" value="Unassembled WGS sequence"/>
</dbReference>
<keyword evidence="1" id="KW-0812">Transmembrane</keyword>
<gene>
    <name evidence="2" type="ORF">Amon01_000561100</name>
</gene>
<feature type="transmembrane region" description="Helical" evidence="1">
    <location>
        <begin position="61"/>
        <end position="84"/>
    </location>
</feature>
<reference evidence="2" key="1">
    <citation type="submission" date="2023-04" db="EMBL/GenBank/DDBJ databases">
        <title>Ambrosiozyma monospora NBRC 1965.</title>
        <authorList>
            <person name="Ichikawa N."/>
            <person name="Sato H."/>
            <person name="Tonouchi N."/>
        </authorList>
    </citation>
    <scope>NUCLEOTIDE SEQUENCE</scope>
    <source>
        <strain evidence="2">NBRC 1965</strain>
    </source>
</reference>
<comment type="caution">
    <text evidence="2">The sequence shown here is derived from an EMBL/GenBank/DDBJ whole genome shotgun (WGS) entry which is preliminary data.</text>
</comment>
<sequence>MKESMYSKPRDLLQRELQTDLSFVDFIDPNMESFCKQFGINIPNRETNLAMGLITSRLWKAGLGTVCALYAPQIISLTTGAISVTQAIPGFVYKKVIPAALVATIIGVPAYYLYKDAPHAYQRNVVKKIKKRLDNVDYQHKNSSRIAREVRKVLHYPSREVNNQLNTKVQDVYTQRSKILKELANIETSMVFYKELDQKSEHQKTRVIDIKL</sequence>
<dbReference type="AlphaFoldDB" id="A0A9W6Z398"/>
<keyword evidence="3" id="KW-1185">Reference proteome</keyword>
<dbReference type="EMBL" id="BSXU01003195">
    <property type="protein sequence ID" value="GMG39779.1"/>
    <property type="molecule type" value="Genomic_DNA"/>
</dbReference>
<evidence type="ECO:0000313" key="2">
    <source>
        <dbReference type="EMBL" id="GMG39779.1"/>
    </source>
</evidence>
<evidence type="ECO:0000313" key="3">
    <source>
        <dbReference type="Proteomes" id="UP001165063"/>
    </source>
</evidence>
<keyword evidence="1" id="KW-0472">Membrane</keyword>
<keyword evidence="1" id="KW-1133">Transmembrane helix</keyword>
<feature type="transmembrane region" description="Helical" evidence="1">
    <location>
        <begin position="96"/>
        <end position="114"/>
    </location>
</feature>